<gene>
    <name evidence="6" type="ORF">GCM10007876_30640</name>
</gene>
<dbReference type="PROSITE" id="PS00041">
    <property type="entry name" value="HTH_ARAC_FAMILY_1"/>
    <property type="match status" value="1"/>
</dbReference>
<sequence length="290" mass="32695">MTHLTSESARYHHVKQLNNLELLDARFRRQTFGKHVHEGFCIGVIEDGAQAFFRSGEIHVAGTNRIILVNADQVHTGYSATDHGWSYRAIYPTPEHFESVTNEYGLNTGTPYFDASVVHDPLMANQLRHLFNVMASTDSSTLEIQTCYLQVISHLIQRHNRSRAMPLTTGSEHWAIETVKEFLTANVDQNVSLDQLSDLVNLNPHYLVRTFQKTTGMPPHAYHVQIRLQQAKALLSHGMKLHDVALETGFSDQSHLSRHFKKAVGVTPGVFQRQVNASPVINPPLNSHPH</sequence>
<dbReference type="InterPro" id="IPR003313">
    <property type="entry name" value="AraC-bd"/>
</dbReference>
<accession>A0AA37SD26</accession>
<dbReference type="EMBL" id="BSNM01000016">
    <property type="protein sequence ID" value="GLQ32585.1"/>
    <property type="molecule type" value="Genomic_DNA"/>
</dbReference>
<keyword evidence="4" id="KW-0804">Transcription</keyword>
<dbReference type="SUPFAM" id="SSF46689">
    <property type="entry name" value="Homeodomain-like"/>
    <property type="match status" value="2"/>
</dbReference>
<evidence type="ECO:0000256" key="2">
    <source>
        <dbReference type="ARBA" id="ARBA00023125"/>
    </source>
</evidence>
<feature type="domain" description="HTH araC/xylS-type" evidence="5">
    <location>
        <begin position="177"/>
        <end position="274"/>
    </location>
</feature>
<evidence type="ECO:0000313" key="6">
    <source>
        <dbReference type="EMBL" id="GLQ32585.1"/>
    </source>
</evidence>
<reference evidence="6" key="1">
    <citation type="journal article" date="2014" name="Int. J. Syst. Evol. Microbiol.">
        <title>Complete genome sequence of Corynebacterium casei LMG S-19264T (=DSM 44701T), isolated from a smear-ripened cheese.</title>
        <authorList>
            <consortium name="US DOE Joint Genome Institute (JGI-PGF)"/>
            <person name="Walter F."/>
            <person name="Albersmeier A."/>
            <person name="Kalinowski J."/>
            <person name="Ruckert C."/>
        </authorList>
    </citation>
    <scope>NUCLEOTIDE SEQUENCE</scope>
    <source>
        <strain evidence="6">NBRC 110071</strain>
    </source>
</reference>
<comment type="caution">
    <text evidence="6">The sequence shown here is derived from an EMBL/GenBank/DDBJ whole genome shotgun (WGS) entry which is preliminary data.</text>
</comment>
<dbReference type="AlphaFoldDB" id="A0AA37SD26"/>
<dbReference type="InterPro" id="IPR037923">
    <property type="entry name" value="HTH-like"/>
</dbReference>
<dbReference type="SUPFAM" id="SSF51215">
    <property type="entry name" value="Regulatory protein AraC"/>
    <property type="match status" value="1"/>
</dbReference>
<dbReference type="Pfam" id="PF12833">
    <property type="entry name" value="HTH_18"/>
    <property type="match status" value="1"/>
</dbReference>
<evidence type="ECO:0000256" key="4">
    <source>
        <dbReference type="ARBA" id="ARBA00023163"/>
    </source>
</evidence>
<evidence type="ECO:0000259" key="5">
    <source>
        <dbReference type="PROSITE" id="PS01124"/>
    </source>
</evidence>
<dbReference type="InterPro" id="IPR009057">
    <property type="entry name" value="Homeodomain-like_sf"/>
</dbReference>
<dbReference type="PANTHER" id="PTHR46796:SF2">
    <property type="entry name" value="TRANSCRIPTIONAL REGULATORY PROTEIN"/>
    <property type="match status" value="1"/>
</dbReference>
<protein>
    <submittedName>
        <fullName evidence="6">AraC family transcriptional regulator</fullName>
    </submittedName>
</protein>
<dbReference type="PANTHER" id="PTHR46796">
    <property type="entry name" value="HTH-TYPE TRANSCRIPTIONAL ACTIVATOR RHAS-RELATED"/>
    <property type="match status" value="1"/>
</dbReference>
<evidence type="ECO:0000256" key="1">
    <source>
        <dbReference type="ARBA" id="ARBA00023015"/>
    </source>
</evidence>
<evidence type="ECO:0000256" key="3">
    <source>
        <dbReference type="ARBA" id="ARBA00023159"/>
    </source>
</evidence>
<reference evidence="6" key="2">
    <citation type="submission" date="2023-01" db="EMBL/GenBank/DDBJ databases">
        <title>Draft genome sequence of Litoribrevibacter albus strain NBRC 110071.</title>
        <authorList>
            <person name="Sun Q."/>
            <person name="Mori K."/>
        </authorList>
    </citation>
    <scope>NUCLEOTIDE SEQUENCE</scope>
    <source>
        <strain evidence="6">NBRC 110071</strain>
    </source>
</reference>
<keyword evidence="7" id="KW-1185">Reference proteome</keyword>
<dbReference type="GO" id="GO:0043565">
    <property type="term" value="F:sequence-specific DNA binding"/>
    <property type="evidence" value="ECO:0007669"/>
    <property type="project" value="InterPro"/>
</dbReference>
<keyword evidence="1" id="KW-0805">Transcription regulation</keyword>
<keyword evidence="3" id="KW-0010">Activator</keyword>
<dbReference type="Pfam" id="PF02311">
    <property type="entry name" value="AraC_binding"/>
    <property type="match status" value="1"/>
</dbReference>
<keyword evidence="2" id="KW-0238">DNA-binding</keyword>
<dbReference type="InterPro" id="IPR050204">
    <property type="entry name" value="AraC_XylS_family_regulators"/>
</dbReference>
<dbReference type="SMART" id="SM00342">
    <property type="entry name" value="HTH_ARAC"/>
    <property type="match status" value="1"/>
</dbReference>
<proteinExistence type="predicted"/>
<dbReference type="Gene3D" id="1.10.10.60">
    <property type="entry name" value="Homeodomain-like"/>
    <property type="match status" value="2"/>
</dbReference>
<name>A0AA37SD26_9GAMM</name>
<dbReference type="InterPro" id="IPR018060">
    <property type="entry name" value="HTH_AraC"/>
</dbReference>
<dbReference type="InterPro" id="IPR018062">
    <property type="entry name" value="HTH_AraC-typ_CS"/>
</dbReference>
<dbReference type="Proteomes" id="UP001161389">
    <property type="component" value="Unassembled WGS sequence"/>
</dbReference>
<dbReference type="PROSITE" id="PS01124">
    <property type="entry name" value="HTH_ARAC_FAMILY_2"/>
    <property type="match status" value="1"/>
</dbReference>
<dbReference type="RefSeq" id="WP_284382626.1">
    <property type="nucleotide sequence ID" value="NZ_BSNM01000016.1"/>
</dbReference>
<evidence type="ECO:0000313" key="7">
    <source>
        <dbReference type="Proteomes" id="UP001161389"/>
    </source>
</evidence>
<dbReference type="GO" id="GO:0003700">
    <property type="term" value="F:DNA-binding transcription factor activity"/>
    <property type="evidence" value="ECO:0007669"/>
    <property type="project" value="InterPro"/>
</dbReference>
<organism evidence="6 7">
    <name type="scientific">Litoribrevibacter albus</name>
    <dbReference type="NCBI Taxonomy" id="1473156"/>
    <lineage>
        <taxon>Bacteria</taxon>
        <taxon>Pseudomonadati</taxon>
        <taxon>Pseudomonadota</taxon>
        <taxon>Gammaproteobacteria</taxon>
        <taxon>Oceanospirillales</taxon>
        <taxon>Oceanospirillaceae</taxon>
        <taxon>Litoribrevibacter</taxon>
    </lineage>
</organism>